<evidence type="ECO:0000256" key="5">
    <source>
        <dbReference type="ARBA" id="ARBA00022989"/>
    </source>
</evidence>
<keyword evidence="2 7" id="KW-0812">Transmembrane</keyword>
<evidence type="ECO:0000256" key="3">
    <source>
        <dbReference type="ARBA" id="ARBA00022741"/>
    </source>
</evidence>
<dbReference type="SMART" id="SM00382">
    <property type="entry name" value="AAA"/>
    <property type="match status" value="1"/>
</dbReference>
<comment type="subcellular location">
    <subcellularLocation>
        <location evidence="1">Cell membrane</location>
        <topology evidence="1">Multi-pass membrane protein</topology>
    </subcellularLocation>
</comment>
<accession>A0A098GGD3</accession>
<keyword evidence="13" id="KW-1185">Reference proteome</keyword>
<dbReference type="GO" id="GO:0005524">
    <property type="term" value="F:ATP binding"/>
    <property type="evidence" value="ECO:0007669"/>
    <property type="project" value="UniProtKB-KW"/>
</dbReference>
<keyword evidence="6 7" id="KW-0472">Membrane</keyword>
<keyword evidence="3" id="KW-0547">Nucleotide-binding</keyword>
<dbReference type="GO" id="GO:0016887">
    <property type="term" value="F:ATP hydrolysis activity"/>
    <property type="evidence" value="ECO:0007669"/>
    <property type="project" value="InterPro"/>
</dbReference>
<reference evidence="11 13" key="3">
    <citation type="submission" date="2016-10" db="EMBL/GenBank/DDBJ databases">
        <authorList>
            <person name="Varghese N."/>
            <person name="Submissions S."/>
        </authorList>
    </citation>
    <scope>NUCLEOTIDE SEQUENCE [LARGE SCALE GENOMIC DNA]</scope>
    <source>
        <strain evidence="11 13">ATCC 33218</strain>
    </source>
</reference>
<dbReference type="PANTHER" id="PTHR24221">
    <property type="entry name" value="ATP-BINDING CASSETTE SUB-FAMILY B"/>
    <property type="match status" value="1"/>
</dbReference>
<evidence type="ECO:0000256" key="7">
    <source>
        <dbReference type="SAM" id="Phobius"/>
    </source>
</evidence>
<dbReference type="HOGENOM" id="CLU_000604_84_3_6"/>
<feature type="transmembrane region" description="Helical" evidence="7">
    <location>
        <begin position="32"/>
        <end position="52"/>
    </location>
</feature>
<dbReference type="GO" id="GO:0005886">
    <property type="term" value="C:plasma membrane"/>
    <property type="evidence" value="ECO:0007669"/>
    <property type="project" value="UniProtKB-SubCell"/>
</dbReference>
<evidence type="ECO:0000259" key="8">
    <source>
        <dbReference type="PROSITE" id="PS50893"/>
    </source>
</evidence>
<evidence type="ECO:0000256" key="1">
    <source>
        <dbReference type="ARBA" id="ARBA00004651"/>
    </source>
</evidence>
<evidence type="ECO:0000256" key="2">
    <source>
        <dbReference type="ARBA" id="ARBA00022692"/>
    </source>
</evidence>
<dbReference type="GO" id="GO:0140359">
    <property type="term" value="F:ABC-type transporter activity"/>
    <property type="evidence" value="ECO:0007669"/>
    <property type="project" value="InterPro"/>
</dbReference>
<feature type="domain" description="ABC transporter" evidence="8">
    <location>
        <begin position="231"/>
        <end position="458"/>
    </location>
</feature>
<dbReference type="Proteomes" id="UP000182998">
    <property type="component" value="Unassembled WGS sequence"/>
</dbReference>
<dbReference type="InterPro" id="IPR003439">
    <property type="entry name" value="ABC_transporter-like_ATP-bd"/>
</dbReference>
<reference evidence="12" key="1">
    <citation type="submission" date="2014-09" db="EMBL/GenBank/DDBJ databases">
        <authorList>
            <person name="Gomez-Valero L."/>
        </authorList>
    </citation>
    <scope>NUCLEOTIDE SEQUENCE [LARGE SCALE GENOMIC DNA]</scope>
    <source>
        <strain evidence="12">ATCC33218</strain>
    </source>
</reference>
<dbReference type="AlphaFoldDB" id="A0A098GGD3"/>
<dbReference type="PROSITE" id="PS50893">
    <property type="entry name" value="ABC_TRANSPORTER_2"/>
    <property type="match status" value="1"/>
</dbReference>
<dbReference type="Pfam" id="PF00005">
    <property type="entry name" value="ABC_tran"/>
    <property type="match status" value="1"/>
</dbReference>
<dbReference type="PROSITE" id="PS00211">
    <property type="entry name" value="ABC_TRANSPORTER_1"/>
    <property type="match status" value="1"/>
</dbReference>
<dbReference type="InterPro" id="IPR036640">
    <property type="entry name" value="ABC1_TM_sf"/>
</dbReference>
<feature type="transmembrane region" description="Helical" evidence="7">
    <location>
        <begin position="173"/>
        <end position="191"/>
    </location>
</feature>
<evidence type="ECO:0000313" key="10">
    <source>
        <dbReference type="EMBL" id="CEG61523.1"/>
    </source>
</evidence>
<dbReference type="EMBL" id="LN614830">
    <property type="protein sequence ID" value="CEG61523.1"/>
    <property type="molecule type" value="Genomic_DNA"/>
</dbReference>
<dbReference type="InterPro" id="IPR039421">
    <property type="entry name" value="Type_1_exporter"/>
</dbReference>
<dbReference type="SUPFAM" id="SSF90123">
    <property type="entry name" value="ABC transporter transmembrane region"/>
    <property type="match status" value="1"/>
</dbReference>
<reference evidence="10" key="2">
    <citation type="submission" date="2014-09" db="EMBL/GenBank/DDBJ databases">
        <authorList>
            <person name="GOMEZ-VALERO Laura"/>
        </authorList>
    </citation>
    <scope>NUCLEOTIDE SEQUENCE</scope>
    <source>
        <strain evidence="10">ATCC33218</strain>
    </source>
</reference>
<dbReference type="Gene3D" id="1.20.1560.10">
    <property type="entry name" value="ABC transporter type 1, transmembrane domain"/>
    <property type="match status" value="1"/>
</dbReference>
<dbReference type="EC" id="3.6.3.44" evidence="10"/>
<dbReference type="InterPro" id="IPR011527">
    <property type="entry name" value="ABC1_TM_dom"/>
</dbReference>
<dbReference type="OrthoDB" id="9787557at2"/>
<gene>
    <name evidence="10" type="ORF">LMI_2253</name>
    <name evidence="11" type="ORF">SAMN02982997_01731</name>
</gene>
<name>A0A098GGD3_LEGMI</name>
<feature type="transmembrane region" description="Helical" evidence="7">
    <location>
        <begin position="138"/>
        <end position="161"/>
    </location>
</feature>
<dbReference type="InterPro" id="IPR017871">
    <property type="entry name" value="ABC_transporter-like_CS"/>
</dbReference>
<dbReference type="SUPFAM" id="SSF52540">
    <property type="entry name" value="P-loop containing nucleoside triphosphate hydrolases"/>
    <property type="match status" value="1"/>
</dbReference>
<dbReference type="EMBL" id="FMVN01000008">
    <property type="protein sequence ID" value="SCY45059.1"/>
    <property type="molecule type" value="Genomic_DNA"/>
</dbReference>
<dbReference type="KEGG" id="tmc:LMI_2253"/>
<evidence type="ECO:0000313" key="12">
    <source>
        <dbReference type="Proteomes" id="UP000032414"/>
    </source>
</evidence>
<dbReference type="InterPro" id="IPR027417">
    <property type="entry name" value="P-loop_NTPase"/>
</dbReference>
<dbReference type="PATRIC" id="fig|451.8.peg.3031"/>
<feature type="domain" description="ABC transmembrane type-1" evidence="9">
    <location>
        <begin position="1"/>
        <end position="199"/>
    </location>
</feature>
<organism evidence="10 12">
    <name type="scientific">Legionella micdadei</name>
    <name type="common">Tatlockia micdadei</name>
    <dbReference type="NCBI Taxonomy" id="451"/>
    <lineage>
        <taxon>Bacteria</taxon>
        <taxon>Pseudomonadati</taxon>
        <taxon>Pseudomonadota</taxon>
        <taxon>Gammaproteobacteria</taxon>
        <taxon>Legionellales</taxon>
        <taxon>Legionellaceae</taxon>
        <taxon>Legionella</taxon>
    </lineage>
</organism>
<evidence type="ECO:0000313" key="11">
    <source>
        <dbReference type="EMBL" id="SCY45059.1"/>
    </source>
</evidence>
<dbReference type="GO" id="GO:0034040">
    <property type="term" value="F:ATPase-coupled lipid transmembrane transporter activity"/>
    <property type="evidence" value="ECO:0007669"/>
    <property type="project" value="TreeGrafter"/>
</dbReference>
<dbReference type="PANTHER" id="PTHR24221:SF654">
    <property type="entry name" value="ATP-BINDING CASSETTE SUB-FAMILY B MEMBER 6"/>
    <property type="match status" value="1"/>
</dbReference>
<proteinExistence type="predicted"/>
<dbReference type="Proteomes" id="UP000032414">
    <property type="component" value="Chromosome I"/>
</dbReference>
<evidence type="ECO:0000313" key="13">
    <source>
        <dbReference type="Proteomes" id="UP000182998"/>
    </source>
</evidence>
<dbReference type="STRING" id="451.B6N58_04890"/>
<protein>
    <submittedName>
        <fullName evidence="11">ABC transporter transmembrane region</fullName>
    </submittedName>
    <submittedName>
        <fullName evidence="10">Putative Xenobiotic-transporting ATPase</fullName>
        <ecNumber evidence="10">3.6.3.44</ecNumber>
    </submittedName>
</protein>
<evidence type="ECO:0000256" key="4">
    <source>
        <dbReference type="ARBA" id="ARBA00022840"/>
    </source>
</evidence>
<dbReference type="Pfam" id="PF00664">
    <property type="entry name" value="ABC_membrane"/>
    <property type="match status" value="1"/>
</dbReference>
<keyword evidence="4" id="KW-0067">ATP-binding</keyword>
<dbReference type="InterPro" id="IPR003593">
    <property type="entry name" value="AAA+_ATPase"/>
</dbReference>
<keyword evidence="10" id="KW-0378">Hydrolase</keyword>
<feature type="transmembrane region" description="Helical" evidence="7">
    <location>
        <begin position="58"/>
        <end position="77"/>
    </location>
</feature>
<keyword evidence="5 7" id="KW-1133">Transmembrane helix</keyword>
<sequence>MRFPVSFFHKFEAGDLANRINAIDAIQQEMNIAILLSLTNCVQLLLLLLFLFYVAPELTALVLIPVCFAGIVSAILTSKQLHYLRNYFNLLGETYSLLLQFFSSINKIRSSHCEKNMFMLWLEKFYSKTLVFLKGSNIAVISGVFNLVFSLVITLIVYSFMILSVKPMALGTFIMYSTALTQMFTLFINIWSNINQFVRIIPIFERTRPLLNTSIEESKEETLKPVITGKIEFRDVVFKYPGNETPICDHFNLQIDAGQYIGILGQSGTGKSSLIRLLLGFEKPLAGSILFDDCDLAVLDKHHLRSQLSVILQNSLLMPGTVQENIIGIHTELTLNDAWEAAKLANIANDIENMPMGMQTLISEGGRSLSVGQRQRVLLARALAKKSRILILDEAMSGMDNQTLEVLQTCVENLHATRIIITQRPEFLKNADNIYLLQQGRIAEQGNYKELKGSVTGIPF</sequence>
<dbReference type="PROSITE" id="PS50929">
    <property type="entry name" value="ABC_TM1F"/>
    <property type="match status" value="1"/>
</dbReference>
<evidence type="ECO:0000259" key="9">
    <source>
        <dbReference type="PROSITE" id="PS50929"/>
    </source>
</evidence>
<dbReference type="Gene3D" id="3.40.50.300">
    <property type="entry name" value="P-loop containing nucleotide triphosphate hydrolases"/>
    <property type="match status" value="1"/>
</dbReference>
<evidence type="ECO:0000256" key="6">
    <source>
        <dbReference type="ARBA" id="ARBA00023136"/>
    </source>
</evidence>